<dbReference type="CDD" id="cd06558">
    <property type="entry name" value="crotonase-like"/>
    <property type="match status" value="1"/>
</dbReference>
<dbReference type="PANTHER" id="PTHR11941">
    <property type="entry name" value="ENOYL-COA HYDRATASE-RELATED"/>
    <property type="match status" value="1"/>
</dbReference>
<dbReference type="FunFam" id="3.90.226.10:FF:000009">
    <property type="entry name" value="Carnitinyl-CoA dehydratase"/>
    <property type="match status" value="1"/>
</dbReference>
<dbReference type="RefSeq" id="WP_165931008.1">
    <property type="nucleotide sequence ID" value="NZ_SMAJ01000007.1"/>
</dbReference>
<name>A0A4R3M2B6_9BURK</name>
<dbReference type="Proteomes" id="UP000295525">
    <property type="component" value="Unassembled WGS sequence"/>
</dbReference>
<dbReference type="Gene3D" id="1.10.12.10">
    <property type="entry name" value="Lyase 2-enoyl-coa Hydratase, Chain A, domain 2"/>
    <property type="match status" value="1"/>
</dbReference>
<sequence length="258" mass="27573">MGILLSECKGSALVLTLNRPEVLNALSSELSQELLAAVQSANESRKIRTIIITGAGDKAFSAGTDLKQRRTLSPDGKWAQSRAGWNVNQALVSSPKAVIAAIGGWCLGGGFELALHCDLRIAADDARFSWPEMTLGAYPGGGAAVMLPRIVGRAKAKELFFTARRVDAARALELGLVERVVPRAQLLGSALAYAVEIESTSPLGLAAVKQAVNQGTDLSLEEAAKLDQALRRPLEGTRDYEEGIRAHFEKRKAVFHGE</sequence>
<evidence type="ECO:0000313" key="3">
    <source>
        <dbReference type="EMBL" id="TCT07142.1"/>
    </source>
</evidence>
<evidence type="ECO:0000313" key="4">
    <source>
        <dbReference type="Proteomes" id="UP000295525"/>
    </source>
</evidence>
<dbReference type="InterPro" id="IPR029045">
    <property type="entry name" value="ClpP/crotonase-like_dom_sf"/>
</dbReference>
<organism evidence="3 4">
    <name type="scientific">Paralcaligenes ureilyticus</name>
    <dbReference type="NCBI Taxonomy" id="627131"/>
    <lineage>
        <taxon>Bacteria</taxon>
        <taxon>Pseudomonadati</taxon>
        <taxon>Pseudomonadota</taxon>
        <taxon>Betaproteobacteria</taxon>
        <taxon>Burkholderiales</taxon>
        <taxon>Alcaligenaceae</taxon>
        <taxon>Paralcaligenes</taxon>
    </lineage>
</organism>
<proteinExistence type="inferred from homology"/>
<dbReference type="SUPFAM" id="SSF52096">
    <property type="entry name" value="ClpP/crotonase"/>
    <property type="match status" value="1"/>
</dbReference>
<keyword evidence="2" id="KW-0456">Lyase</keyword>
<dbReference type="EMBL" id="SMAJ01000007">
    <property type="protein sequence ID" value="TCT07142.1"/>
    <property type="molecule type" value="Genomic_DNA"/>
</dbReference>
<dbReference type="InterPro" id="IPR014748">
    <property type="entry name" value="Enoyl-CoA_hydra_C"/>
</dbReference>
<dbReference type="Pfam" id="PF00378">
    <property type="entry name" value="ECH_1"/>
    <property type="match status" value="1"/>
</dbReference>
<evidence type="ECO:0000256" key="2">
    <source>
        <dbReference type="ARBA" id="ARBA00023239"/>
    </source>
</evidence>
<gene>
    <name evidence="3" type="ORF">EDC26_107199</name>
</gene>
<dbReference type="Gene3D" id="3.90.226.10">
    <property type="entry name" value="2-enoyl-CoA Hydratase, Chain A, domain 1"/>
    <property type="match status" value="1"/>
</dbReference>
<dbReference type="InterPro" id="IPR001753">
    <property type="entry name" value="Enoyl-CoA_hydra/iso"/>
</dbReference>
<evidence type="ECO:0000256" key="1">
    <source>
        <dbReference type="ARBA" id="ARBA00005254"/>
    </source>
</evidence>
<reference evidence="3 4" key="1">
    <citation type="submission" date="2019-03" db="EMBL/GenBank/DDBJ databases">
        <title>Genomic Encyclopedia of Type Strains, Phase IV (KMG-IV): sequencing the most valuable type-strain genomes for metagenomic binning, comparative biology and taxonomic classification.</title>
        <authorList>
            <person name="Goeker M."/>
        </authorList>
    </citation>
    <scope>NUCLEOTIDE SEQUENCE [LARGE SCALE GENOMIC DNA]</scope>
    <source>
        <strain evidence="3 4">DSM 24591</strain>
    </source>
</reference>
<protein>
    <submittedName>
        <fullName evidence="3">Enoyl-CoA hydratase/carnithine racemase</fullName>
    </submittedName>
</protein>
<dbReference type="GO" id="GO:0016829">
    <property type="term" value="F:lyase activity"/>
    <property type="evidence" value="ECO:0007669"/>
    <property type="project" value="UniProtKB-KW"/>
</dbReference>
<dbReference type="GO" id="GO:0006635">
    <property type="term" value="P:fatty acid beta-oxidation"/>
    <property type="evidence" value="ECO:0007669"/>
    <property type="project" value="TreeGrafter"/>
</dbReference>
<dbReference type="AlphaFoldDB" id="A0A4R3M2B6"/>
<dbReference type="PANTHER" id="PTHR11941:SF54">
    <property type="entry name" value="ENOYL-COA HYDRATASE, MITOCHONDRIAL"/>
    <property type="match status" value="1"/>
</dbReference>
<comment type="caution">
    <text evidence="3">The sequence shown here is derived from an EMBL/GenBank/DDBJ whole genome shotgun (WGS) entry which is preliminary data.</text>
</comment>
<comment type="similarity">
    <text evidence="1">Belongs to the enoyl-CoA hydratase/isomerase family.</text>
</comment>
<keyword evidence="4" id="KW-1185">Reference proteome</keyword>
<accession>A0A4R3M2B6</accession>